<feature type="transmembrane region" description="Helical" evidence="10">
    <location>
        <begin position="282"/>
        <end position="302"/>
    </location>
</feature>
<feature type="transmembrane region" description="Helical" evidence="10">
    <location>
        <begin position="68"/>
        <end position="89"/>
    </location>
</feature>
<dbReference type="AlphaFoldDB" id="A0AA38ISG3"/>
<evidence type="ECO:0000256" key="8">
    <source>
        <dbReference type="ARBA" id="ARBA00023170"/>
    </source>
</evidence>
<dbReference type="PANTHER" id="PTHR21137:SF35">
    <property type="entry name" value="ODORANT RECEPTOR 19A-RELATED"/>
    <property type="match status" value="1"/>
</dbReference>
<evidence type="ECO:0000256" key="4">
    <source>
        <dbReference type="ARBA" id="ARBA00022692"/>
    </source>
</evidence>
<organism evidence="11 12">
    <name type="scientific">Zophobas morio</name>
    <dbReference type="NCBI Taxonomy" id="2755281"/>
    <lineage>
        <taxon>Eukaryota</taxon>
        <taxon>Metazoa</taxon>
        <taxon>Ecdysozoa</taxon>
        <taxon>Arthropoda</taxon>
        <taxon>Hexapoda</taxon>
        <taxon>Insecta</taxon>
        <taxon>Pterygota</taxon>
        <taxon>Neoptera</taxon>
        <taxon>Endopterygota</taxon>
        <taxon>Coleoptera</taxon>
        <taxon>Polyphaga</taxon>
        <taxon>Cucujiformia</taxon>
        <taxon>Tenebrionidae</taxon>
        <taxon>Zophobas</taxon>
    </lineage>
</organism>
<dbReference type="GO" id="GO:0005886">
    <property type="term" value="C:plasma membrane"/>
    <property type="evidence" value="ECO:0007669"/>
    <property type="project" value="UniProtKB-SubCell"/>
</dbReference>
<dbReference type="EMBL" id="JALNTZ010000002">
    <property type="protein sequence ID" value="KAJ3663373.1"/>
    <property type="molecule type" value="Genomic_DNA"/>
</dbReference>
<keyword evidence="6 10" id="KW-1133">Transmembrane helix</keyword>
<feature type="transmembrane region" description="Helical" evidence="10">
    <location>
        <begin position="37"/>
        <end position="62"/>
    </location>
</feature>
<dbReference type="Pfam" id="PF02949">
    <property type="entry name" value="7tm_6"/>
    <property type="match status" value="1"/>
</dbReference>
<keyword evidence="3" id="KW-0716">Sensory transduction</keyword>
<sequence>MDKFDWKLVIKANIVSLKVLGLWPEGNEDYKKNLYTLYAFISLNLFINGHNFFQAMNIFFVYTDLEALTAIIFITITDVLASIKVYYFVRNMKQLKNLMVTLEEKLFQPKHVDQKFVFMSGLNFWKFTYVVYHFPVVPTLSSWTVYPVVDGSAKDYRLPFSAWYPYNTKISPFYQITYIYQVLCIWFLALATLNMDTLIAALMMFVGAQCDILADNVKNLVHADYGTNLLQCMHHHRKILSFAEDCNKFFDKVVLGQFFTSALTLALTMFQLTLIAPSSSEFYSLLFYTTSMTTEIFLYCWFGNEVEIKVGDMFLMKL</sequence>
<keyword evidence="12" id="KW-1185">Reference proteome</keyword>
<evidence type="ECO:0000256" key="3">
    <source>
        <dbReference type="ARBA" id="ARBA00022606"/>
    </source>
</evidence>
<comment type="caution">
    <text evidence="11">The sequence shown here is derived from an EMBL/GenBank/DDBJ whole genome shotgun (WGS) entry which is preliminary data.</text>
</comment>
<dbReference type="GO" id="GO:0005549">
    <property type="term" value="F:odorant binding"/>
    <property type="evidence" value="ECO:0007669"/>
    <property type="project" value="InterPro"/>
</dbReference>
<keyword evidence="8" id="KW-0675">Receptor</keyword>
<protein>
    <recommendedName>
        <fullName evidence="13">7tm 6 domain containing protein</fullName>
    </recommendedName>
</protein>
<feature type="transmembrane region" description="Helical" evidence="10">
    <location>
        <begin position="258"/>
        <end position="276"/>
    </location>
</feature>
<accession>A0AA38ISG3</accession>
<evidence type="ECO:0000313" key="11">
    <source>
        <dbReference type="EMBL" id="KAJ3663373.1"/>
    </source>
</evidence>
<keyword evidence="9" id="KW-0807">Transducer</keyword>
<gene>
    <name evidence="11" type="ORF">Zmor_007651</name>
</gene>
<keyword evidence="5" id="KW-0552">Olfaction</keyword>
<keyword evidence="4 10" id="KW-0812">Transmembrane</keyword>
<evidence type="ECO:0000313" key="12">
    <source>
        <dbReference type="Proteomes" id="UP001168821"/>
    </source>
</evidence>
<proteinExistence type="predicted"/>
<keyword evidence="2" id="KW-1003">Cell membrane</keyword>
<evidence type="ECO:0000256" key="6">
    <source>
        <dbReference type="ARBA" id="ARBA00022989"/>
    </source>
</evidence>
<dbReference type="GO" id="GO:0007165">
    <property type="term" value="P:signal transduction"/>
    <property type="evidence" value="ECO:0007669"/>
    <property type="project" value="UniProtKB-KW"/>
</dbReference>
<comment type="subcellular location">
    <subcellularLocation>
        <location evidence="1">Cell membrane</location>
        <topology evidence="1">Multi-pass membrane protein</topology>
    </subcellularLocation>
</comment>
<feature type="transmembrane region" description="Helical" evidence="10">
    <location>
        <begin position="173"/>
        <end position="193"/>
    </location>
</feature>
<dbReference type="GO" id="GO:0004984">
    <property type="term" value="F:olfactory receptor activity"/>
    <property type="evidence" value="ECO:0007669"/>
    <property type="project" value="InterPro"/>
</dbReference>
<reference evidence="11" key="1">
    <citation type="journal article" date="2023" name="G3 (Bethesda)">
        <title>Whole genome assemblies of Zophobas morio and Tenebrio molitor.</title>
        <authorList>
            <person name="Kaur S."/>
            <person name="Stinson S.A."/>
            <person name="diCenzo G.C."/>
        </authorList>
    </citation>
    <scope>NUCLEOTIDE SEQUENCE</scope>
    <source>
        <strain evidence="11">QUZm001</strain>
    </source>
</reference>
<evidence type="ECO:0000256" key="9">
    <source>
        <dbReference type="ARBA" id="ARBA00023224"/>
    </source>
</evidence>
<evidence type="ECO:0000256" key="7">
    <source>
        <dbReference type="ARBA" id="ARBA00023136"/>
    </source>
</evidence>
<evidence type="ECO:0000256" key="1">
    <source>
        <dbReference type="ARBA" id="ARBA00004651"/>
    </source>
</evidence>
<keyword evidence="7 10" id="KW-0472">Membrane</keyword>
<dbReference type="Proteomes" id="UP001168821">
    <property type="component" value="Unassembled WGS sequence"/>
</dbReference>
<evidence type="ECO:0008006" key="13">
    <source>
        <dbReference type="Google" id="ProtNLM"/>
    </source>
</evidence>
<dbReference type="InterPro" id="IPR004117">
    <property type="entry name" value="7tm6_olfct_rcpt"/>
</dbReference>
<name>A0AA38ISG3_9CUCU</name>
<dbReference type="PANTHER" id="PTHR21137">
    <property type="entry name" value="ODORANT RECEPTOR"/>
    <property type="match status" value="1"/>
</dbReference>
<evidence type="ECO:0000256" key="2">
    <source>
        <dbReference type="ARBA" id="ARBA00022475"/>
    </source>
</evidence>
<evidence type="ECO:0000256" key="10">
    <source>
        <dbReference type="SAM" id="Phobius"/>
    </source>
</evidence>
<evidence type="ECO:0000256" key="5">
    <source>
        <dbReference type="ARBA" id="ARBA00022725"/>
    </source>
</evidence>